<feature type="region of interest" description="Disordered" evidence="1">
    <location>
        <begin position="329"/>
        <end position="421"/>
    </location>
</feature>
<name>A0A9P8IDK9_9PEZI</name>
<dbReference type="Pfam" id="PF10180">
    <property type="entry name" value="WKF"/>
    <property type="match status" value="1"/>
</dbReference>
<feature type="compositionally biased region" description="Low complexity" evidence="1">
    <location>
        <begin position="90"/>
        <end position="102"/>
    </location>
</feature>
<feature type="region of interest" description="Disordered" evidence="1">
    <location>
        <begin position="158"/>
        <end position="193"/>
    </location>
</feature>
<evidence type="ECO:0000256" key="1">
    <source>
        <dbReference type="SAM" id="MobiDB-lite"/>
    </source>
</evidence>
<gene>
    <name evidence="3" type="ORF">FGG08_003258</name>
</gene>
<dbReference type="PANTHER" id="PTHR22306">
    <property type="entry name" value="CHROMOSOME 7 OPEN READING FRAME 50"/>
    <property type="match status" value="1"/>
</dbReference>
<dbReference type="Proteomes" id="UP000698800">
    <property type="component" value="Unassembled WGS sequence"/>
</dbReference>
<evidence type="ECO:0000313" key="3">
    <source>
        <dbReference type="EMBL" id="KAH0542321.1"/>
    </source>
</evidence>
<evidence type="ECO:0000259" key="2">
    <source>
        <dbReference type="Pfam" id="PF10180"/>
    </source>
</evidence>
<dbReference type="EMBL" id="JAGHQL010000056">
    <property type="protein sequence ID" value="KAH0542321.1"/>
    <property type="molecule type" value="Genomic_DNA"/>
</dbReference>
<keyword evidence="4" id="KW-1185">Reference proteome</keyword>
<evidence type="ECO:0000313" key="4">
    <source>
        <dbReference type="Proteomes" id="UP000698800"/>
    </source>
</evidence>
<feature type="region of interest" description="Disordered" evidence="1">
    <location>
        <begin position="86"/>
        <end position="119"/>
    </location>
</feature>
<dbReference type="InterPro" id="IPR019327">
    <property type="entry name" value="WKF"/>
</dbReference>
<feature type="compositionally biased region" description="Acidic residues" evidence="1">
    <location>
        <begin position="364"/>
        <end position="377"/>
    </location>
</feature>
<dbReference type="AlphaFoldDB" id="A0A9P8IDK9"/>
<feature type="compositionally biased region" description="Low complexity" evidence="1">
    <location>
        <begin position="378"/>
        <end position="390"/>
    </location>
</feature>
<organism evidence="3 4">
    <name type="scientific">Glutinoglossum americanum</name>
    <dbReference type="NCBI Taxonomy" id="1670608"/>
    <lineage>
        <taxon>Eukaryota</taxon>
        <taxon>Fungi</taxon>
        <taxon>Dikarya</taxon>
        <taxon>Ascomycota</taxon>
        <taxon>Pezizomycotina</taxon>
        <taxon>Geoglossomycetes</taxon>
        <taxon>Geoglossales</taxon>
        <taxon>Geoglossaceae</taxon>
        <taxon>Glutinoglossum</taxon>
    </lineage>
</organism>
<dbReference type="PANTHER" id="PTHR22306:SF2">
    <property type="entry name" value="CHROMOSOME 7 OPEN READING FRAME 50"/>
    <property type="match status" value="1"/>
</dbReference>
<protein>
    <recommendedName>
        <fullName evidence="2">WKF domain-containing protein</fullName>
    </recommendedName>
</protein>
<feature type="compositionally biased region" description="Basic and acidic residues" evidence="1">
    <location>
        <begin position="158"/>
        <end position="169"/>
    </location>
</feature>
<sequence length="421" mass="44891">MYPQLTIVGHGAQHVPAWRRIGLKLKFSENEVPGCVNGTTQIGRDDKKAKRTAREAAVGDLHSASPSKKSRLSALQPMATDPLVKLSRAPSSTSTHPPSSTPHLRKQKSVTFTPETKAEDGDSVKQLFNAWVSEQNAEDPGFQAGEIVKAFRFGVIHGEPDIGDNKRPQETQGQRRGKDGRTAHRPPRLASSMNGVHTHSAIVYLLDHHHSRDNWKFNKAKQSYLLKHLFDFDKIPADYNEALRDYIGGLQGQGARIRVREAAEKIKVEETGESAQVEGSIVDVGGKVLRAAWLLSALGDVGGDIAPAAGANGIVAGIDSRKGLKLDNELAESRGRKRKKRTFSGDSKESSDSSSSSSSSTEFSESDSSEGSSDESDSSSSFNSSNSSSSGSGGSGGSAHSNSEVGGSDDGRNSDSSSNGH</sequence>
<proteinExistence type="predicted"/>
<feature type="domain" description="WKF" evidence="2">
    <location>
        <begin position="204"/>
        <end position="266"/>
    </location>
</feature>
<feature type="compositionally biased region" description="Low complexity" evidence="1">
    <location>
        <begin position="352"/>
        <end position="363"/>
    </location>
</feature>
<dbReference type="OrthoDB" id="10261563at2759"/>
<reference evidence="3" key="1">
    <citation type="submission" date="2021-03" db="EMBL/GenBank/DDBJ databases">
        <title>Comparative genomics and phylogenomic investigation of the class Geoglossomycetes provide insights into ecological specialization and systematics.</title>
        <authorList>
            <person name="Melie T."/>
            <person name="Pirro S."/>
            <person name="Miller A.N."/>
            <person name="Quandt A."/>
        </authorList>
    </citation>
    <scope>NUCLEOTIDE SEQUENCE</scope>
    <source>
        <strain evidence="3">GBOQ0MN5Z8</strain>
    </source>
</reference>
<comment type="caution">
    <text evidence="3">The sequence shown here is derived from an EMBL/GenBank/DDBJ whole genome shotgun (WGS) entry which is preliminary data.</text>
</comment>
<accession>A0A9P8IDK9</accession>